<evidence type="ECO:0000313" key="2">
    <source>
        <dbReference type="EMBL" id="KAJ9589826.1"/>
    </source>
</evidence>
<reference evidence="2" key="1">
    <citation type="journal article" date="2023" name="IScience">
        <title>Live-bearing cockroach genome reveals convergent evolutionary mechanisms linked to viviparity in insects and beyond.</title>
        <authorList>
            <person name="Fouks B."/>
            <person name="Harrison M.C."/>
            <person name="Mikhailova A.A."/>
            <person name="Marchal E."/>
            <person name="English S."/>
            <person name="Carruthers M."/>
            <person name="Jennings E.C."/>
            <person name="Chiamaka E.L."/>
            <person name="Frigard R.A."/>
            <person name="Pippel M."/>
            <person name="Attardo G.M."/>
            <person name="Benoit J.B."/>
            <person name="Bornberg-Bauer E."/>
            <person name="Tobe S.S."/>
        </authorList>
    </citation>
    <scope>NUCLEOTIDE SEQUENCE</scope>
    <source>
        <strain evidence="2">Stay&amp;Tobe</strain>
    </source>
</reference>
<sequence>VLLTPQKSVIMKATNRAKRSACHLTSLQKFKTKRKLSSDKVIQARLEPTKSPSEEPKVSAKRRNETRVLLDPASRQKHHRMNITYRAASVVSNISNKRVCE</sequence>
<evidence type="ECO:0000313" key="3">
    <source>
        <dbReference type="Proteomes" id="UP001233999"/>
    </source>
</evidence>
<dbReference type="Proteomes" id="UP001233999">
    <property type="component" value="Unassembled WGS sequence"/>
</dbReference>
<dbReference type="AlphaFoldDB" id="A0AAD8EH06"/>
<evidence type="ECO:0000256" key="1">
    <source>
        <dbReference type="SAM" id="MobiDB-lite"/>
    </source>
</evidence>
<feature type="region of interest" description="Disordered" evidence="1">
    <location>
        <begin position="36"/>
        <end position="65"/>
    </location>
</feature>
<name>A0AAD8EH06_DIPPU</name>
<feature type="non-terminal residue" evidence="2">
    <location>
        <position position="1"/>
    </location>
</feature>
<reference evidence="2" key="2">
    <citation type="submission" date="2023-05" db="EMBL/GenBank/DDBJ databases">
        <authorList>
            <person name="Fouks B."/>
        </authorList>
    </citation>
    <scope>NUCLEOTIDE SEQUENCE</scope>
    <source>
        <strain evidence="2">Stay&amp;Tobe</strain>
        <tissue evidence="2">Testes</tissue>
    </source>
</reference>
<proteinExistence type="predicted"/>
<organism evidence="2 3">
    <name type="scientific">Diploptera punctata</name>
    <name type="common">Pacific beetle cockroach</name>
    <dbReference type="NCBI Taxonomy" id="6984"/>
    <lineage>
        <taxon>Eukaryota</taxon>
        <taxon>Metazoa</taxon>
        <taxon>Ecdysozoa</taxon>
        <taxon>Arthropoda</taxon>
        <taxon>Hexapoda</taxon>
        <taxon>Insecta</taxon>
        <taxon>Pterygota</taxon>
        <taxon>Neoptera</taxon>
        <taxon>Polyneoptera</taxon>
        <taxon>Dictyoptera</taxon>
        <taxon>Blattodea</taxon>
        <taxon>Blaberoidea</taxon>
        <taxon>Blaberidae</taxon>
        <taxon>Diplopterinae</taxon>
        <taxon>Diploptera</taxon>
    </lineage>
</organism>
<feature type="non-terminal residue" evidence="2">
    <location>
        <position position="101"/>
    </location>
</feature>
<keyword evidence="3" id="KW-1185">Reference proteome</keyword>
<comment type="caution">
    <text evidence="2">The sequence shown here is derived from an EMBL/GenBank/DDBJ whole genome shotgun (WGS) entry which is preliminary data.</text>
</comment>
<gene>
    <name evidence="2" type="ORF">L9F63_027913</name>
</gene>
<dbReference type="EMBL" id="JASPKZ010004664">
    <property type="protein sequence ID" value="KAJ9589826.1"/>
    <property type="molecule type" value="Genomic_DNA"/>
</dbReference>
<feature type="compositionally biased region" description="Basic and acidic residues" evidence="1">
    <location>
        <begin position="52"/>
        <end position="65"/>
    </location>
</feature>
<accession>A0AAD8EH06</accession>
<protein>
    <submittedName>
        <fullName evidence="2">Uncharacterized protein</fullName>
    </submittedName>
</protein>